<evidence type="ECO:0000259" key="4">
    <source>
        <dbReference type="PROSITE" id="PS50075"/>
    </source>
</evidence>
<dbReference type="PROSITE" id="PS50075">
    <property type="entry name" value="CARRIER"/>
    <property type="match status" value="2"/>
</dbReference>
<feature type="domain" description="Ketosynthase family 3 (KS3)" evidence="5">
    <location>
        <begin position="1299"/>
        <end position="1727"/>
    </location>
</feature>
<keyword evidence="1" id="KW-0596">Phosphopantetheine</keyword>
<dbReference type="InterPro" id="IPR014030">
    <property type="entry name" value="Ketoacyl_synth_N"/>
</dbReference>
<dbReference type="InterPro" id="IPR036291">
    <property type="entry name" value="NAD(P)-bd_dom_sf"/>
</dbReference>
<evidence type="ECO:0000313" key="7">
    <source>
        <dbReference type="Proteomes" id="UP000183410"/>
    </source>
</evidence>
<dbReference type="Pfam" id="PF00550">
    <property type="entry name" value="PP-binding"/>
    <property type="match status" value="2"/>
</dbReference>
<dbReference type="Pfam" id="PF02801">
    <property type="entry name" value="Ketoacyl-synt_C"/>
    <property type="match status" value="2"/>
</dbReference>
<dbReference type="Gene3D" id="3.40.47.10">
    <property type="match status" value="2"/>
</dbReference>
<dbReference type="RefSeq" id="WP_046230891.1">
    <property type="nucleotide sequence ID" value="NZ_FONN01000001.1"/>
</dbReference>
<dbReference type="InterPro" id="IPR016039">
    <property type="entry name" value="Thiolase-like"/>
</dbReference>
<organism evidence="6 7">
    <name type="scientific">Paenibacillus algorifonticola</name>
    <dbReference type="NCBI Taxonomy" id="684063"/>
    <lineage>
        <taxon>Bacteria</taxon>
        <taxon>Bacillati</taxon>
        <taxon>Bacillota</taxon>
        <taxon>Bacilli</taxon>
        <taxon>Bacillales</taxon>
        <taxon>Paenibacillaceae</taxon>
        <taxon>Paenibacillus</taxon>
    </lineage>
</organism>
<dbReference type="SMART" id="SM00825">
    <property type="entry name" value="PKS_KS"/>
    <property type="match status" value="2"/>
</dbReference>
<feature type="domain" description="Ketosynthase family 3 (KS3)" evidence="5">
    <location>
        <begin position="38"/>
        <end position="465"/>
    </location>
</feature>
<dbReference type="PANTHER" id="PTHR43775">
    <property type="entry name" value="FATTY ACID SYNTHASE"/>
    <property type="match status" value="1"/>
</dbReference>
<feature type="domain" description="Carrier" evidence="4">
    <location>
        <begin position="1205"/>
        <end position="1280"/>
    </location>
</feature>
<dbReference type="PROSITE" id="PS52004">
    <property type="entry name" value="KS3_2"/>
    <property type="match status" value="2"/>
</dbReference>
<evidence type="ECO:0000256" key="3">
    <source>
        <dbReference type="ARBA" id="ARBA00022679"/>
    </source>
</evidence>
<protein>
    <submittedName>
        <fullName evidence="6">Ketoacyl-synthetase C-terminal extension</fullName>
    </submittedName>
</protein>
<dbReference type="Pfam" id="PF00109">
    <property type="entry name" value="ketoacyl-synt"/>
    <property type="match status" value="2"/>
</dbReference>
<dbReference type="InterPro" id="IPR050091">
    <property type="entry name" value="PKS_NRPS_Biosynth_Enz"/>
</dbReference>
<dbReference type="CDD" id="cd08953">
    <property type="entry name" value="KR_2_SDR_x"/>
    <property type="match status" value="2"/>
</dbReference>
<dbReference type="Proteomes" id="UP000183410">
    <property type="component" value="Unassembled WGS sequence"/>
</dbReference>
<name>A0A1I1YTH3_9BACL</name>
<sequence length="2607" mass="288547">MQNNIFTFIVNQTTSGNIDKETAVEMIAMLKQGGAKVQDDIAIIGMSARLPGARDIHEYWSNIENGIDTVKQIPQNRRNDTDDYIKFKQLDQDKIIYPEYGYLEDIDGFDYEFFRMSPREASLTDPHQRIFLEQAWKAIEDAGYGGDRLTGSKTGVYLGYTQSPKDLYCKMIMDIDPTLIPIATVGNMQAMAATRISYLLNLKGPALVVDTACSSALVAIELACQAIKTGQCDQAIAGGIKLNIIPVDDENIRIGIESGDWRTRAFDDTADGSGVGEGAGAVLLKPLKKALKDGDHIYAVIKGNAANHDGQTAGITVPNPASQTSVIQQAWEESGIDPETLDYIETHGTGTILGDPIEIRGIEGAFKKYTNKKQFCAISSVKTNIGHLSEAAGIASLVKMALSLKYKKLPPTIYFQKPHSSIAFTDSPLYVNTKLRDWETDGHPRRGGVSGFGMSGTNCHLVLEEAPEQADAEPSSAGPEVFTLSARSSKALRELLQLYDEYLQQSSGNSTLSNICYTANTGRSAYAYRLALMAADLDDLHVKIRACLEADLESFKAPWGFYGFHPVARANAAPKPGEIDEQEKRRLGSEAEQHLENWIESGKSDEQSLHSLCSAYASGGDVNWSGLYEGERRQRVSLPTYALQNARCWLEFPELEASEEAKEDGFYFAPIWTAEERSSKTGTALAGAVLLLGGRSDSNKQMAEDLEAACALDQRAIINVSLGEEYIQHHSGAYTIRNTQDDYIKLFQDIGADTLVQIIHMLNLDSSGPIDSVEQLDESQKRGLYSLFYLYKAWLHTNGKQQLDVVLLTDSAQEVSGVEKLIRPEHATAIGFGKVVTKEHPQFNVRSIDRDQETNAAQLKEEIMHGAGSSPYAVAFRAGGRYVEQFAQMEPDRIADEPVTIKEQGVYIITGGTGGIGLEVAKSLAASTSSINLILVNRSAMSGREQWDAITQTGTDLPSIHKINAIRELEAAGAQVKLCQANISDEQELRAMLSEVRSEYGKIDGIVHSAGVAIDQLLKDKQENVIREVLLPKVNGTWLLNKWTEDDQLDFFVMFSSVATIYYGSTQCDYVAANAYMDSFTHYRSKQGKKTLTINWTTWKETGMAKNSGVAVSTIFQTLPTSSGIEGFTALLNKQSRRALIGSFNYDRLGILLLEKATVRLSEPLQRRLDYYKQQLASSGSVSKAAKPKGAAKSGEVQLTGRDGAAYNETEKTIATVCQNALGYAEIDINDNFFELGADSILLMRIHAELDKRYTGLLTVADMFEHSTISKLAEYIVEQDAESSLPQQTIAAREALSTDSDIAVIGLSFQFPKASTSEEFWGALQAGVDNGSGYPDARRRDMEKYVAFKGWPLNAVDYEQGSYLDEIDKFDYRFFRMSPKEASTTDPNHRLFLQTAWHAIEDAGYGGKKIYGTKTGVYLGFASNMVYFHRIISEVEPQSEGASLVGNTASVATGRVSYLFDLKGPSVVVDTACSSSLTSVHLACKSIRMGDCEMAIAGGVRLNMMPIFRKGSPRGIGMESGDGKTRAFDELSEGTGTGEGVGAILLKPLKKAIQDRDNIYAVIKGSASNQDGSSAGLTAPNPAAQEEVIIQAWEDAAIDPETVTYIETHGTGTQLGDPIEIQGIDRAFKRYTRKKQFCAVGSSKTNLTHLSEAAGIAGVIKAVLTLKNKELPPNLYFNRPNRKIDFMNSPVYVNATRKLWEPEGHPRRCGVSGFGMSGTNCHVVMEEYLGAESSHQQGEEEFPRPQLFTISALTETALRRLVSQYKSQRFGDGSAAAFRNACYTANTGRGHYAHRLVLIVNDAEDFNRKLSEVDEYGFDNLKQPWLFYGYHKIVSETKAKKSEGEISESQRISMTKQFGQLVDDYVDGERSDASSLPHICELYVQGVETDWEPFYFREELHRISLPTYPFERERCWVEIPEYEQAVTEVTAGGLYYGGQWVRQEQLMAEQISQAGPVLIFMDEKGLGQSLADEWNRKGTDTVKVYLRKQYAKLDDGSYHVSGTVDDYVLLLKDNKGKTWSKIIHLFSIVPEGMALDWNGFNETQYRGVYSLFYLSKAVAQVGLSAVTDTIIISDNVDVVSGRESRVNPWNAPLLALGKSARQELPSMLCRAIDIDEATHLDTIIREILAAPSYYMVAFRDNERYAEIFKEYRVQEANEQPIEVKEEGIYLITGGTGGMGIETAKYLASRKKVNVALINRTPLPDKGTWDDIIDRNSRTDRKTIQRMKAVREIEAMGAHVECYSLDIANLQQMEELVGGLRERYGRINGIVHGAGVGGDGFLYLKEEQVFNEVVHPKVFGTWILDKLTEQDRPDFFLMFSSMSSRFAVPGQGDYCAANTFLDAFAKFKTLNQQKALSINWVAWKETGMAVEFGVNADGAFKALPTAVAMRGLDEALNRNVSNVLIGELNYGSDLLWELGLVPQLLDAPIEAAITGSQKRWEARQLASQRRFEGEIKLTGKDGEYTDLETKLAEIYCEVLGFNEIDMDDNFFELGGDSILLGRVHASLEKHYPGKVRLLDLFEYTSVSKLQLYMREDEEEQDATGTEALEHLTYDREMSQVLQQVSAGASLEEDTKRLLEELGNGTLSIEQAIDQLTKTGQNSSDTRKK</sequence>
<dbReference type="InterPro" id="IPR009081">
    <property type="entry name" value="PP-bd_ACP"/>
</dbReference>
<dbReference type="Pfam" id="PF22621">
    <property type="entry name" value="CurL-like_PKS_C"/>
    <property type="match status" value="2"/>
</dbReference>
<dbReference type="SUPFAM" id="SSF51735">
    <property type="entry name" value="NAD(P)-binding Rossmann-fold domains"/>
    <property type="match status" value="4"/>
</dbReference>
<dbReference type="SUPFAM" id="SSF53901">
    <property type="entry name" value="Thiolase-like"/>
    <property type="match status" value="2"/>
</dbReference>
<dbReference type="Gene3D" id="1.10.1240.100">
    <property type="match status" value="2"/>
</dbReference>
<evidence type="ECO:0000256" key="1">
    <source>
        <dbReference type="ARBA" id="ARBA00022450"/>
    </source>
</evidence>
<dbReference type="Gene3D" id="3.40.50.720">
    <property type="entry name" value="NAD(P)-binding Rossmann-like Domain"/>
    <property type="match status" value="2"/>
</dbReference>
<dbReference type="SMART" id="SM00822">
    <property type="entry name" value="PKS_KR"/>
    <property type="match status" value="2"/>
</dbReference>
<dbReference type="SUPFAM" id="SSF47336">
    <property type="entry name" value="ACP-like"/>
    <property type="match status" value="2"/>
</dbReference>
<keyword evidence="2" id="KW-0597">Phosphoprotein</keyword>
<dbReference type="PROSITE" id="PS00606">
    <property type="entry name" value="KS3_1"/>
    <property type="match status" value="2"/>
</dbReference>
<dbReference type="GO" id="GO:0005737">
    <property type="term" value="C:cytoplasm"/>
    <property type="evidence" value="ECO:0007669"/>
    <property type="project" value="TreeGrafter"/>
</dbReference>
<keyword evidence="7" id="KW-1185">Reference proteome</keyword>
<gene>
    <name evidence="6" type="ORF">SAMN04487969_101778</name>
</gene>
<dbReference type="EMBL" id="FONN01000001">
    <property type="protein sequence ID" value="SFE22885.1"/>
    <property type="molecule type" value="Genomic_DNA"/>
</dbReference>
<reference evidence="7" key="1">
    <citation type="submission" date="2016-10" db="EMBL/GenBank/DDBJ databases">
        <authorList>
            <person name="Varghese N."/>
            <person name="Submissions S."/>
        </authorList>
    </citation>
    <scope>NUCLEOTIDE SEQUENCE [LARGE SCALE GENOMIC DNA]</scope>
    <source>
        <strain evidence="7">CGMCC 1.10223</strain>
    </source>
</reference>
<dbReference type="GO" id="GO:0005886">
    <property type="term" value="C:plasma membrane"/>
    <property type="evidence" value="ECO:0007669"/>
    <property type="project" value="TreeGrafter"/>
</dbReference>
<dbReference type="PANTHER" id="PTHR43775:SF37">
    <property type="entry name" value="SI:DKEY-61P9.11"/>
    <property type="match status" value="1"/>
</dbReference>
<keyword evidence="3" id="KW-0808">Transferase</keyword>
<dbReference type="GO" id="GO:0071770">
    <property type="term" value="P:DIM/DIP cell wall layer assembly"/>
    <property type="evidence" value="ECO:0007669"/>
    <property type="project" value="TreeGrafter"/>
</dbReference>
<dbReference type="Pfam" id="PF08659">
    <property type="entry name" value="KR"/>
    <property type="match status" value="2"/>
</dbReference>
<dbReference type="GO" id="GO:0004315">
    <property type="term" value="F:3-oxoacyl-[acyl-carrier-protein] synthase activity"/>
    <property type="evidence" value="ECO:0007669"/>
    <property type="project" value="InterPro"/>
</dbReference>
<dbReference type="OrthoDB" id="9765680at2"/>
<dbReference type="CDD" id="cd00833">
    <property type="entry name" value="PKS"/>
    <property type="match status" value="2"/>
</dbReference>
<evidence type="ECO:0000259" key="5">
    <source>
        <dbReference type="PROSITE" id="PS52004"/>
    </source>
</evidence>
<dbReference type="InterPro" id="IPR020806">
    <property type="entry name" value="PKS_PP-bd"/>
</dbReference>
<dbReference type="GO" id="GO:0004312">
    <property type="term" value="F:fatty acid synthase activity"/>
    <property type="evidence" value="ECO:0007669"/>
    <property type="project" value="TreeGrafter"/>
</dbReference>
<dbReference type="SMART" id="SM00823">
    <property type="entry name" value="PKS_PP"/>
    <property type="match status" value="2"/>
</dbReference>
<dbReference type="Gene3D" id="1.10.1200.10">
    <property type="entry name" value="ACP-like"/>
    <property type="match status" value="2"/>
</dbReference>
<dbReference type="InterPro" id="IPR049490">
    <property type="entry name" value="C883_1060-like_KR_N"/>
</dbReference>
<dbReference type="Pfam" id="PF21394">
    <property type="entry name" value="Beta-ketacyl_N"/>
    <property type="match status" value="2"/>
</dbReference>
<proteinExistence type="predicted"/>
<dbReference type="GO" id="GO:0031177">
    <property type="term" value="F:phosphopantetheine binding"/>
    <property type="evidence" value="ECO:0007669"/>
    <property type="project" value="InterPro"/>
</dbReference>
<evidence type="ECO:0000256" key="2">
    <source>
        <dbReference type="ARBA" id="ARBA00022553"/>
    </source>
</evidence>
<dbReference type="InterPro" id="IPR018201">
    <property type="entry name" value="Ketoacyl_synth_AS"/>
</dbReference>
<feature type="domain" description="Carrier" evidence="4">
    <location>
        <begin position="2461"/>
        <end position="2536"/>
    </location>
</feature>
<dbReference type="InterPro" id="IPR014031">
    <property type="entry name" value="Ketoacyl_synth_C"/>
</dbReference>
<dbReference type="InterPro" id="IPR057326">
    <property type="entry name" value="KR_dom"/>
</dbReference>
<dbReference type="GO" id="GO:0006633">
    <property type="term" value="P:fatty acid biosynthetic process"/>
    <property type="evidence" value="ECO:0007669"/>
    <property type="project" value="InterPro"/>
</dbReference>
<accession>A0A1I1YTH3</accession>
<dbReference type="InterPro" id="IPR036736">
    <property type="entry name" value="ACP-like_sf"/>
</dbReference>
<evidence type="ECO:0000313" key="6">
    <source>
        <dbReference type="EMBL" id="SFE22885.1"/>
    </source>
</evidence>
<dbReference type="InterPro" id="IPR013968">
    <property type="entry name" value="PKS_KR"/>
</dbReference>
<dbReference type="InterPro" id="IPR020841">
    <property type="entry name" value="PKS_Beta-ketoAc_synthase_dom"/>
</dbReference>